<reference evidence="6 7" key="1">
    <citation type="journal article" date="2006" name="Nature">
        <title>Global trends of whole-genome duplications revealed by the ciliate Paramecium tetraurelia.</title>
        <authorList>
            <consortium name="Genoscope"/>
            <person name="Aury J.-M."/>
            <person name="Jaillon O."/>
            <person name="Duret L."/>
            <person name="Noel B."/>
            <person name="Jubin C."/>
            <person name="Porcel B.M."/>
            <person name="Segurens B."/>
            <person name="Daubin V."/>
            <person name="Anthouard V."/>
            <person name="Aiach N."/>
            <person name="Arnaiz O."/>
            <person name="Billaut A."/>
            <person name="Beisson J."/>
            <person name="Blanc I."/>
            <person name="Bouhouche K."/>
            <person name="Camara F."/>
            <person name="Duharcourt S."/>
            <person name="Guigo R."/>
            <person name="Gogendeau D."/>
            <person name="Katinka M."/>
            <person name="Keller A.-M."/>
            <person name="Kissmehl R."/>
            <person name="Klotz C."/>
            <person name="Koll F."/>
            <person name="Le Moue A."/>
            <person name="Lepere C."/>
            <person name="Malinsky S."/>
            <person name="Nowacki M."/>
            <person name="Nowak J.K."/>
            <person name="Plattner H."/>
            <person name="Poulain J."/>
            <person name="Ruiz F."/>
            <person name="Serrano V."/>
            <person name="Zagulski M."/>
            <person name="Dessen P."/>
            <person name="Betermier M."/>
            <person name="Weissenbach J."/>
            <person name="Scarpelli C."/>
            <person name="Schachter V."/>
            <person name="Sperling L."/>
            <person name="Meyer E."/>
            <person name="Cohen J."/>
            <person name="Wincker P."/>
        </authorList>
    </citation>
    <scope>NUCLEOTIDE SEQUENCE [LARGE SCALE GENOMIC DNA]</scope>
    <source>
        <strain evidence="6 7">Stock d4-2</strain>
    </source>
</reference>
<keyword evidence="2" id="KW-0689">Ribosomal protein</keyword>
<dbReference type="Gene3D" id="3.30.1390.20">
    <property type="entry name" value="Ribosomal protein L30, ferredoxin-like fold domain"/>
    <property type="match status" value="1"/>
</dbReference>
<dbReference type="InParanoid" id="A0EE92"/>
<evidence type="ECO:0000313" key="6">
    <source>
        <dbReference type="EMBL" id="CAK93609.1"/>
    </source>
</evidence>
<dbReference type="EMBL" id="CT868673">
    <property type="protein sequence ID" value="CAK93609.1"/>
    <property type="molecule type" value="Genomic_DNA"/>
</dbReference>
<evidence type="ECO:0000256" key="3">
    <source>
        <dbReference type="ARBA" id="ARBA00023274"/>
    </source>
</evidence>
<evidence type="ECO:0000256" key="1">
    <source>
        <dbReference type="ARBA" id="ARBA00007594"/>
    </source>
</evidence>
<sequence length="387" mass="45913">MLSLIQFQNLASFNNLTEFSSPLTLINLGVKRIILIAAKLIIQLDVYQYRWFNLCHFNYILLKIKYQSFPLFQLKYNYLLTSKKSLQTFLNIIQYITPTICKYLNLSSLFLAFQMIIILWLIQVSLIFQFYLNQSLMDNIPQAQKKYVLTDIMKKRKHQSSLNEERARQIKERIQKKKQKTKDFVHPEKFVDKYRKQQTAYSYFKRKERKQNLETVDTKSIPINKTLLVVRIRGVKDISNRQQKILKELRLNKVNTAVFVRTSVDIWRKLKLVENYITYGLPTRQIINDLIVKRGHIMKDKEIIALKSNEIIEEYMSEKDIICVEDIVNTIANASENFDFVTKFLVPLKLNHPEGQLKSGKIKKPLTKQGEWGYREERINSLVENMI</sequence>
<dbReference type="HOGENOM" id="CLU_714685_0_0_1"/>
<keyword evidence="4" id="KW-1133">Transmembrane helix</keyword>
<organism evidence="6 7">
    <name type="scientific">Paramecium tetraurelia</name>
    <dbReference type="NCBI Taxonomy" id="5888"/>
    <lineage>
        <taxon>Eukaryota</taxon>
        <taxon>Sar</taxon>
        <taxon>Alveolata</taxon>
        <taxon>Ciliophora</taxon>
        <taxon>Intramacronucleata</taxon>
        <taxon>Oligohymenophorea</taxon>
        <taxon>Peniculida</taxon>
        <taxon>Parameciidae</taxon>
        <taxon>Paramecium</taxon>
    </lineage>
</organism>
<comment type="similarity">
    <text evidence="1">Belongs to the universal ribosomal protein uL30 family.</text>
</comment>
<evidence type="ECO:0000313" key="7">
    <source>
        <dbReference type="Proteomes" id="UP000000600"/>
    </source>
</evidence>
<dbReference type="Gene3D" id="1.10.15.30">
    <property type="match status" value="1"/>
</dbReference>
<dbReference type="GeneID" id="5046791"/>
<evidence type="ECO:0000256" key="4">
    <source>
        <dbReference type="SAM" id="Phobius"/>
    </source>
</evidence>
<dbReference type="Proteomes" id="UP000000600">
    <property type="component" value="Unassembled WGS sequence"/>
</dbReference>
<dbReference type="PANTHER" id="PTHR11524">
    <property type="entry name" value="60S RIBOSOMAL PROTEIN L7"/>
    <property type="match status" value="1"/>
</dbReference>
<dbReference type="Pfam" id="PF00327">
    <property type="entry name" value="Ribosomal_L30"/>
    <property type="match status" value="1"/>
</dbReference>
<dbReference type="InterPro" id="IPR016082">
    <property type="entry name" value="Ribosomal_uL30_ferredoxin-like"/>
</dbReference>
<keyword evidence="3" id="KW-0687">Ribonucleoprotein</keyword>
<evidence type="ECO:0000259" key="5">
    <source>
        <dbReference type="Pfam" id="PF00327"/>
    </source>
</evidence>
<dbReference type="GO" id="GO:0003723">
    <property type="term" value="F:RNA binding"/>
    <property type="evidence" value="ECO:0000318"/>
    <property type="project" value="GO_Central"/>
</dbReference>
<dbReference type="FunFam" id="3.30.1390.20:FF:000004">
    <property type="entry name" value="60S ribosomal protein L7"/>
    <property type="match status" value="1"/>
</dbReference>
<gene>
    <name evidence="6" type="ORF">GSPATT00025954001</name>
</gene>
<evidence type="ECO:0000256" key="2">
    <source>
        <dbReference type="ARBA" id="ARBA00022980"/>
    </source>
</evidence>
<protein>
    <recommendedName>
        <fullName evidence="5">Large ribosomal subunit protein uL30-like ferredoxin-like fold domain-containing protein</fullName>
    </recommendedName>
</protein>
<dbReference type="InterPro" id="IPR035808">
    <property type="entry name" value="Ribosomal_uL30_euk_arc"/>
</dbReference>
<dbReference type="InterPro" id="IPR036919">
    <property type="entry name" value="Ribo_uL30_ferredoxin-like_sf"/>
</dbReference>
<dbReference type="KEGG" id="ptm:GSPATT00025954001"/>
<accession>A0EE92</accession>
<dbReference type="eggNOG" id="KOG3184">
    <property type="taxonomic scope" value="Eukaryota"/>
</dbReference>
<dbReference type="InterPro" id="IPR039699">
    <property type="entry name" value="Ribosomal_uL30"/>
</dbReference>
<feature type="domain" description="Large ribosomal subunit protein uL30-like ferredoxin-like fold" evidence="5">
    <location>
        <begin position="227"/>
        <end position="277"/>
    </location>
</feature>
<name>A0EE92_PARTE</name>
<keyword evidence="4" id="KW-0812">Transmembrane</keyword>
<dbReference type="OrthoDB" id="28644at2759"/>
<dbReference type="CDD" id="cd01657">
    <property type="entry name" value="Ribosomal_L7_archeal_euk"/>
    <property type="match status" value="1"/>
</dbReference>
<dbReference type="GO" id="GO:0022625">
    <property type="term" value="C:cytosolic large ribosomal subunit"/>
    <property type="evidence" value="ECO:0000318"/>
    <property type="project" value="GO_Central"/>
</dbReference>
<dbReference type="GO" id="GO:0003735">
    <property type="term" value="F:structural constituent of ribosome"/>
    <property type="evidence" value="ECO:0000318"/>
    <property type="project" value="GO_Central"/>
</dbReference>
<dbReference type="STRING" id="5888.A0EE92"/>
<dbReference type="SUPFAM" id="SSF55129">
    <property type="entry name" value="Ribosomal protein L30p/L7e"/>
    <property type="match status" value="1"/>
</dbReference>
<keyword evidence="4" id="KW-0472">Membrane</keyword>
<dbReference type="RefSeq" id="XP_001461006.1">
    <property type="nucleotide sequence ID" value="XM_001460969.2"/>
</dbReference>
<feature type="transmembrane region" description="Helical" evidence="4">
    <location>
        <begin position="109"/>
        <end position="132"/>
    </location>
</feature>
<dbReference type="AlphaFoldDB" id="A0EE92"/>
<dbReference type="OMA" id="YQDECIN"/>
<proteinExistence type="inferred from homology"/>
<dbReference type="PANTHER" id="PTHR11524:SF16">
    <property type="entry name" value="LARGE RIBOSOMAL SUBUNIT PROTEIN UL30"/>
    <property type="match status" value="1"/>
</dbReference>
<keyword evidence="7" id="KW-1185">Reference proteome</keyword>
<dbReference type="GO" id="GO:0000463">
    <property type="term" value="P:maturation of LSU-rRNA from tricistronic rRNA transcript (SSU-rRNA, 5.8S rRNA, LSU-rRNA)"/>
    <property type="evidence" value="ECO:0000318"/>
    <property type="project" value="GO_Central"/>
</dbReference>